<comment type="caution">
    <text evidence="2">The sequence shown here is derived from an EMBL/GenBank/DDBJ whole genome shotgun (WGS) entry which is preliminary data.</text>
</comment>
<evidence type="ECO:0000259" key="1">
    <source>
        <dbReference type="Pfam" id="PF20178"/>
    </source>
</evidence>
<sequence length="1051" mass="120117">MTIPSFQQNARLAYEQIVQQESIKKMAKNPGRHSGNLIRQDLSNVFLHCLSRATCAQQSYNNVSTINSPVNTPAIIYPSPYDLTFVNQHALAQDTSGENSSKGGLMAKRQLNDNFCPELKRLDRKVCLALDKLTRLQAAEKTLNKPRTKIIPSSVKSTVRENWAGNKFSNLLSHIATALDQVGDFINRHDPLNARFALASPLSEKTPDGKENDTQSIIQEFTDNILSLKTGHNATVNEAPLSSFFKAGREALIAYFKKYNIKYPALKVIASHILRERINQQFHLDINPDRTYFITFMERFDDGVNMTYFKPLIKKTLTECLFTNFGSDFWKYYVRVDAVSAIYDVSYLDSHINNFEYRDRIKIEPSKFGDLVWKIDFYNYAKQKLTDRYGQKNEHIKNLFISFINHLDISQIDHNSATDVLSGVGLLKNSNVTAALFDINGYSAANAYIFKNSLSGRVTLYFPKSDFKLFSFRGAFEMRSWVANACATEERRAMIASHFTIANRQNNLFYDGIDAWLNTINNDNSYSERIAIKSAFISPNHFFADFFKSVKNKELSDLSSQIKSDLRVERDIYEEMIEASNIIPNPLSPFLTLAIHIEHAIDAVTYDEQMQAWGKIKNDAVSLITMVVLDKAITLPDTEGYKFIASVKNEVDTSGLSVFNERLKKNGELTTDEVRYIYRQAPTARALTAEQIERVKGINTFLPIRKVPFTADLPALSRDINNFITRDLQGNTYDLFYGFPQDNSAPPFITLARVKYKIAFRSAQENIALAITRINDVSYETKIREYLCLSLNTRSERIITQAMLRLKGQLWRARDFLNESERIDYNNIIIVSTRRIVDAVNPFNSQSIIQDLNHLRKIPLAFTFLEDPYRRIFIMLDSNVENRPIGSSIMGMNVNYLDSTFIHETSHLTSNTLDVCYNDIYEENFLPGDTRALRRKINSEIDNGEIKNNIYFKKFMNDVYHHFGINQFVNAETSLNILKTTPILKSNLIMDNADTFVAHVKHLANLDHNKMSKRGADKVNSLDSDNYRYLGLVFIAAAPRSAKNASFRPLP</sequence>
<protein>
    <submittedName>
        <fullName evidence="2">Dermonecrotic toxin (DNT) (PMT) (Mitogenic toxin)</fullName>
    </submittedName>
</protein>
<dbReference type="GeneID" id="97607017"/>
<dbReference type="Proteomes" id="UP000013111">
    <property type="component" value="Unassembled WGS sequence"/>
</dbReference>
<dbReference type="RefSeq" id="WP_004163026.1">
    <property type="nucleotide sequence ID" value="NZ_BAYW01000010.1"/>
</dbReference>
<reference evidence="2 3" key="1">
    <citation type="submission" date="2012-11" db="EMBL/GenBank/DDBJ databases">
        <authorList>
            <person name="Linke B."/>
        </authorList>
    </citation>
    <scope>NUCLEOTIDE SEQUENCE [LARGE SCALE GENOMIC DNA]</scope>
    <source>
        <strain evidence="3">CFBP 1232</strain>
    </source>
</reference>
<evidence type="ECO:0000313" key="2">
    <source>
        <dbReference type="EMBL" id="CCO94864.1"/>
    </source>
</evidence>
<name>A0A831A3I4_ERWAM</name>
<accession>A0A831A3I4</accession>
<gene>
    <name evidence="2" type="ORF">BN437_2954</name>
</gene>
<feature type="domain" description="Dermonecrotic toxin N-terminal" evidence="1">
    <location>
        <begin position="262"/>
        <end position="501"/>
    </location>
</feature>
<evidence type="ECO:0000313" key="3">
    <source>
        <dbReference type="Proteomes" id="UP000013111"/>
    </source>
</evidence>
<dbReference type="EMBL" id="CAPB01000035">
    <property type="protein sequence ID" value="CCO94864.1"/>
    <property type="molecule type" value="Genomic_DNA"/>
</dbReference>
<reference evidence="2 3" key="2">
    <citation type="submission" date="2013-04" db="EMBL/GenBank/DDBJ databases">
        <title>Comparative genomics of 12 strains of Erwinia amylovora identifies a pan-genome with a large conserved core and provides insights into host specificity.</title>
        <authorList>
            <person name="Mann R.A."/>
            <person name="Smits T.H.M."/>
            <person name="Buehlmann A."/>
            <person name="Blom J."/>
            <person name="Goesmann A."/>
            <person name="Frey J.E."/>
            <person name="Plummer K.M."/>
            <person name="Beer S.V."/>
            <person name="Luck J."/>
            <person name="Duffy B."/>
            <person name="Rodoni B."/>
        </authorList>
    </citation>
    <scope>NUCLEOTIDE SEQUENCE [LARGE SCALE GENOMIC DNA]</scope>
    <source>
        <strain evidence="3">CFBP 1232</strain>
    </source>
</reference>
<dbReference type="Pfam" id="PF20178">
    <property type="entry name" value="ToxA_N"/>
    <property type="match status" value="1"/>
</dbReference>
<dbReference type="AlphaFoldDB" id="A0A831A3I4"/>
<organism evidence="2 3">
    <name type="scientific">Erwinia amylovora NBRC 12687 = CFBP 1232</name>
    <dbReference type="NCBI Taxonomy" id="1219359"/>
    <lineage>
        <taxon>Bacteria</taxon>
        <taxon>Pseudomonadati</taxon>
        <taxon>Pseudomonadota</taxon>
        <taxon>Gammaproteobacteria</taxon>
        <taxon>Enterobacterales</taxon>
        <taxon>Erwiniaceae</taxon>
        <taxon>Erwinia</taxon>
    </lineage>
</organism>
<dbReference type="InterPro" id="IPR046673">
    <property type="entry name" value="ToxA_N"/>
</dbReference>
<proteinExistence type="predicted"/>